<evidence type="ECO:0000313" key="1">
    <source>
        <dbReference type="EMBL" id="MDH2006995.1"/>
    </source>
</evidence>
<sequence>MTMPDERARALRFAGEILREMLTRQDVPEHLKRQAQATLRHYPDPLQLQWMIEEISRQSGDGPPWLAKEECI</sequence>
<dbReference type="NCBIfam" id="NF041728">
    <property type="entry name" value="BPSL0761_fam"/>
    <property type="match status" value="1"/>
</dbReference>
<comment type="caution">
    <text evidence="1">The sequence shown here is derived from an EMBL/GenBank/DDBJ whole genome shotgun (WGS) entry which is preliminary data.</text>
</comment>
<protein>
    <submittedName>
        <fullName evidence="1">Uncharacterized protein</fullName>
    </submittedName>
</protein>
<organism evidence="1 2">
    <name type="scientific">Comamonas aquatica</name>
    <dbReference type="NCBI Taxonomy" id="225991"/>
    <lineage>
        <taxon>Bacteria</taxon>
        <taxon>Pseudomonadati</taxon>
        <taxon>Pseudomonadota</taxon>
        <taxon>Betaproteobacteria</taxon>
        <taxon>Burkholderiales</taxon>
        <taxon>Comamonadaceae</taxon>
        <taxon>Comamonas</taxon>
    </lineage>
</organism>
<dbReference type="EMBL" id="JAOCJW010000041">
    <property type="protein sequence ID" value="MDH2006995.1"/>
    <property type="molecule type" value="Genomic_DNA"/>
</dbReference>
<proteinExistence type="predicted"/>
<dbReference type="AlphaFoldDB" id="A0AA42W471"/>
<dbReference type="Proteomes" id="UP001161294">
    <property type="component" value="Unassembled WGS sequence"/>
</dbReference>
<dbReference type="RefSeq" id="WP_279851543.1">
    <property type="nucleotide sequence ID" value="NZ_JAOCIA010000042.1"/>
</dbReference>
<dbReference type="InterPro" id="IPR049723">
    <property type="entry name" value="BPSL0761-like"/>
</dbReference>
<name>A0AA42W471_9BURK</name>
<evidence type="ECO:0000313" key="2">
    <source>
        <dbReference type="Proteomes" id="UP001161294"/>
    </source>
</evidence>
<reference evidence="1" key="1">
    <citation type="submission" date="2022-09" db="EMBL/GenBank/DDBJ databases">
        <title>Intensive care unit water sources are persistently colonized with multi-drug resistant bacteria and are the site of extensive horizontal gene transfer of antibiotic resistance genes.</title>
        <authorList>
            <person name="Diorio-Toth L."/>
        </authorList>
    </citation>
    <scope>NUCLEOTIDE SEQUENCE</scope>
    <source>
        <strain evidence="1">GD03686</strain>
    </source>
</reference>
<accession>A0AA42W471</accession>
<gene>
    <name evidence="1" type="ORF">N5J23_15865</name>
</gene>